<gene>
    <name evidence="1" type="ORF">PPROV_001065300</name>
</gene>
<dbReference type="OrthoDB" id="438451at2759"/>
<dbReference type="SUPFAM" id="SSF51905">
    <property type="entry name" value="FAD/NAD(P)-binding domain"/>
    <property type="match status" value="1"/>
</dbReference>
<sequence>MSASRLRLGIGVGVGVGASCLASWVASSSRLAGLGPLSDDVGEGRRHFDARPSLLSCSNAPFGGGGGGLACDVSQGSSQQHGTKKNKTRVLIVGAGLTGCLIGALLRREFKDVIHLAMYERASYPAGRFGAVARWQTAVADLGAQVLSIVNVDEEHEDAGKGGHGITHDAILQAREEVSRLVRAGALHEVVDDEDVLGETEERTLWAGLWQHYVARLGLADVMSSYLAEAKPDTLHFTTKVEAIERVNSTKYGANSYRVTSRVRRNGSVGTHTSTFDHVIFCVPAPDVLAIRGLVDLLPRWCVDALRRVEYDSRDTVAIFYDGSMRPHLSKLFGSRFELALDFPTAVEVDNDIHTLIWQEAKQDRVRYACGGVTAHFRTRSSNVAAPDGPDLVERVHATVARRCDLPIASVRSSAVASKVVQWDTAQVIRPMESVADAATSCCETGGLVVAGDFFTVSLISNESWS</sequence>
<dbReference type="InterPro" id="IPR036188">
    <property type="entry name" value="FAD/NAD-bd_sf"/>
</dbReference>
<comment type="caution">
    <text evidence="1">The sequence shown here is derived from an EMBL/GenBank/DDBJ whole genome shotgun (WGS) entry which is preliminary data.</text>
</comment>
<dbReference type="AlphaFoldDB" id="A0A830HWV2"/>
<dbReference type="EMBL" id="BNJQ01000037">
    <property type="protein sequence ID" value="GHP11926.1"/>
    <property type="molecule type" value="Genomic_DNA"/>
</dbReference>
<organism evidence="1 2">
    <name type="scientific">Pycnococcus provasolii</name>
    <dbReference type="NCBI Taxonomy" id="41880"/>
    <lineage>
        <taxon>Eukaryota</taxon>
        <taxon>Viridiplantae</taxon>
        <taxon>Chlorophyta</taxon>
        <taxon>Pseudoscourfieldiophyceae</taxon>
        <taxon>Pseudoscourfieldiales</taxon>
        <taxon>Pycnococcaceae</taxon>
        <taxon>Pycnococcus</taxon>
    </lineage>
</organism>
<dbReference type="Gene3D" id="3.90.660.10">
    <property type="match status" value="1"/>
</dbReference>
<protein>
    <recommendedName>
        <fullName evidence="3">Amine oxidase domain-containing protein</fullName>
    </recommendedName>
</protein>
<evidence type="ECO:0000313" key="1">
    <source>
        <dbReference type="EMBL" id="GHP11926.1"/>
    </source>
</evidence>
<keyword evidence="2" id="KW-1185">Reference proteome</keyword>
<reference evidence="1" key="1">
    <citation type="submission" date="2020-10" db="EMBL/GenBank/DDBJ databases">
        <title>Unveiling of a novel bifunctional photoreceptor, Dualchrome1, isolated from a cosmopolitan green alga.</title>
        <authorList>
            <person name="Suzuki S."/>
            <person name="Kawachi M."/>
        </authorList>
    </citation>
    <scope>NUCLEOTIDE SEQUENCE</scope>
    <source>
        <strain evidence="1">NIES 2893</strain>
    </source>
</reference>
<dbReference type="PANTHER" id="PTHR23357">
    <property type="entry name" value="RENALASE"/>
    <property type="match status" value="1"/>
</dbReference>
<dbReference type="PROSITE" id="PS51257">
    <property type="entry name" value="PROKAR_LIPOPROTEIN"/>
    <property type="match status" value="1"/>
</dbReference>
<dbReference type="GO" id="GO:0016651">
    <property type="term" value="F:oxidoreductase activity, acting on NAD(P)H"/>
    <property type="evidence" value="ECO:0007669"/>
    <property type="project" value="InterPro"/>
</dbReference>
<evidence type="ECO:0008006" key="3">
    <source>
        <dbReference type="Google" id="ProtNLM"/>
    </source>
</evidence>
<evidence type="ECO:0000313" key="2">
    <source>
        <dbReference type="Proteomes" id="UP000660262"/>
    </source>
</evidence>
<accession>A0A830HWV2</accession>
<dbReference type="InterPro" id="IPR040174">
    <property type="entry name" value="RNLS"/>
</dbReference>
<dbReference type="PANTHER" id="PTHR23357:SF1">
    <property type="entry name" value="RENALASE"/>
    <property type="match status" value="1"/>
</dbReference>
<dbReference type="Gene3D" id="3.50.50.60">
    <property type="entry name" value="FAD/NAD(P)-binding domain"/>
    <property type="match status" value="1"/>
</dbReference>
<dbReference type="GO" id="GO:0005576">
    <property type="term" value="C:extracellular region"/>
    <property type="evidence" value="ECO:0007669"/>
    <property type="project" value="TreeGrafter"/>
</dbReference>
<dbReference type="Proteomes" id="UP000660262">
    <property type="component" value="Unassembled WGS sequence"/>
</dbReference>
<proteinExistence type="predicted"/>
<dbReference type="Pfam" id="PF13450">
    <property type="entry name" value="NAD_binding_8"/>
    <property type="match status" value="1"/>
</dbReference>
<name>A0A830HWV2_9CHLO</name>